<reference evidence="4" key="1">
    <citation type="submission" date="2013-07" db="EMBL/GenBank/DDBJ databases">
        <authorList>
            <person name="Geib S."/>
        </authorList>
    </citation>
    <scope>NUCLEOTIDE SEQUENCE</scope>
</reference>
<evidence type="ECO:0000259" key="2">
    <source>
        <dbReference type="Pfam" id="PF25372"/>
    </source>
</evidence>
<dbReference type="EMBL" id="CAJHJT010000012">
    <property type="protein sequence ID" value="CAD6999317.1"/>
    <property type="molecule type" value="Genomic_DNA"/>
</dbReference>
<dbReference type="SMART" id="SM00367">
    <property type="entry name" value="LRR_CC"/>
    <property type="match status" value="5"/>
</dbReference>
<accession>W8C8U0</accession>
<dbReference type="InterPro" id="IPR057207">
    <property type="entry name" value="FBXL15_LRR"/>
</dbReference>
<dbReference type="InterPro" id="IPR032675">
    <property type="entry name" value="LRR_dom_sf"/>
</dbReference>
<evidence type="ECO:0000256" key="1">
    <source>
        <dbReference type="ARBA" id="ARBA00022786"/>
    </source>
</evidence>
<dbReference type="Proteomes" id="UP000606786">
    <property type="component" value="Unassembled WGS sequence"/>
</dbReference>
<evidence type="ECO:0000313" key="5">
    <source>
        <dbReference type="Proteomes" id="UP000606786"/>
    </source>
</evidence>
<protein>
    <submittedName>
        <fullName evidence="3">(Mediterranean fruit fly) hypothetical protein</fullName>
    </submittedName>
    <submittedName>
        <fullName evidence="4">F-box/LRR-repeat protein 15</fullName>
    </submittedName>
</protein>
<organism evidence="4">
    <name type="scientific">Ceratitis capitata</name>
    <name type="common">Mediterranean fruit fly</name>
    <name type="synonym">Tephritis capitata</name>
    <dbReference type="NCBI Taxonomy" id="7213"/>
    <lineage>
        <taxon>Eukaryota</taxon>
        <taxon>Metazoa</taxon>
        <taxon>Ecdysozoa</taxon>
        <taxon>Arthropoda</taxon>
        <taxon>Hexapoda</taxon>
        <taxon>Insecta</taxon>
        <taxon>Pterygota</taxon>
        <taxon>Neoptera</taxon>
        <taxon>Endopterygota</taxon>
        <taxon>Diptera</taxon>
        <taxon>Brachycera</taxon>
        <taxon>Muscomorpha</taxon>
        <taxon>Tephritoidea</taxon>
        <taxon>Tephritidae</taxon>
        <taxon>Ceratitis</taxon>
        <taxon>Ceratitis</taxon>
    </lineage>
</organism>
<dbReference type="InterPro" id="IPR006553">
    <property type="entry name" value="Leu-rich_rpt_Cys-con_subtyp"/>
</dbReference>
<reference evidence="3" key="3">
    <citation type="submission" date="2020-11" db="EMBL/GenBank/DDBJ databases">
        <authorList>
            <person name="Whitehead M."/>
        </authorList>
    </citation>
    <scope>NUCLEOTIDE SEQUENCE</scope>
    <source>
        <strain evidence="3">EGII</strain>
    </source>
</reference>
<dbReference type="EMBL" id="GAMC01007216">
    <property type="protein sequence ID" value="JAB99339.1"/>
    <property type="molecule type" value="mRNA"/>
</dbReference>
<dbReference type="SUPFAM" id="SSF52047">
    <property type="entry name" value="RNI-like"/>
    <property type="match status" value="1"/>
</dbReference>
<sequence>MCSLETEETHLASMALARSTDITIGKVSLFDISWQDVLIPMFADFLSIKDLFNFRCCSQTAKRIVDAVFERRKNINLAGINSRNIELAFAVLGKRCKRIESLNLARCHWLADDLLLPVLAANKRLRVVNLNECGKNTPIALQPIINECKELRILKLSTCQWLPKKSKDVLSMYHSNLVEFDISYCFIIGERSLINIFSKLNNLKILSLECTPSVTDEVLLQIANNCHGLEYINLVGCTAISDYGIHAIASNCNQLLSLFVRRCPRVTEHSLAPLRKRLYIDREIEVFSYLNVFYPTDFLVY</sequence>
<gene>
    <name evidence="4" type="primary">FXL15</name>
    <name evidence="3" type="ORF">CCAP1982_LOCUS7844</name>
</gene>
<name>W8C8U0_CERCA</name>
<dbReference type="OrthoDB" id="10257471at2759"/>
<dbReference type="GO" id="GO:0005737">
    <property type="term" value="C:cytoplasm"/>
    <property type="evidence" value="ECO:0007669"/>
    <property type="project" value="TreeGrafter"/>
</dbReference>
<proteinExistence type="evidence at transcript level"/>
<keyword evidence="1" id="KW-0833">Ubl conjugation pathway</keyword>
<reference evidence="4" key="2">
    <citation type="journal article" date="2014" name="BMC Genomics">
        <title>A genomic perspective to assessing quality of mass-reared SIT flies used in Mediterranean fruit fly (Ceratitis capitata) eradication in California.</title>
        <authorList>
            <person name="Calla B."/>
            <person name="Hall B."/>
            <person name="Hou S."/>
            <person name="Geib S.M."/>
        </authorList>
    </citation>
    <scope>NUCLEOTIDE SEQUENCE</scope>
</reference>
<feature type="domain" description="F-box/LRR-repeat protein 15-like leucin rich repeat" evidence="2">
    <location>
        <begin position="121"/>
        <end position="274"/>
    </location>
</feature>
<dbReference type="CDD" id="cd22126">
    <property type="entry name" value="F-box_FBXL15"/>
    <property type="match status" value="1"/>
</dbReference>
<evidence type="ECO:0000313" key="3">
    <source>
        <dbReference type="EMBL" id="CAD6999317.1"/>
    </source>
</evidence>
<dbReference type="PANTHER" id="PTHR13382">
    <property type="entry name" value="MITOCHONDRIAL ATP SYNTHASE COUPLING FACTOR B"/>
    <property type="match status" value="1"/>
</dbReference>
<evidence type="ECO:0000313" key="4">
    <source>
        <dbReference type="EMBL" id="JAB99339.1"/>
    </source>
</evidence>
<dbReference type="Gene3D" id="3.80.10.10">
    <property type="entry name" value="Ribonuclease Inhibitor"/>
    <property type="match status" value="2"/>
</dbReference>
<dbReference type="InterPro" id="IPR050648">
    <property type="entry name" value="F-box_LRR-repeat"/>
</dbReference>
<keyword evidence="5" id="KW-1185">Reference proteome</keyword>
<dbReference type="Pfam" id="PF25372">
    <property type="entry name" value="DUF7885"/>
    <property type="match status" value="1"/>
</dbReference>
<dbReference type="AlphaFoldDB" id="W8C8U0"/>